<dbReference type="Pfam" id="PF10629">
    <property type="entry name" value="CMI2B-like"/>
    <property type="match status" value="1"/>
</dbReference>
<dbReference type="GO" id="GO:0005930">
    <property type="term" value="C:axoneme"/>
    <property type="evidence" value="ECO:0007669"/>
    <property type="project" value="UniProtKB-SubCell"/>
</dbReference>
<evidence type="ECO:0000313" key="8">
    <source>
        <dbReference type="EMBL" id="CAF3824327.1"/>
    </source>
</evidence>
<keyword evidence="3" id="KW-0206">Cytoskeleton</keyword>
<evidence type="ECO:0000256" key="1">
    <source>
        <dbReference type="ARBA" id="ARBA00004430"/>
    </source>
</evidence>
<dbReference type="GO" id="GO:0015630">
    <property type="term" value="C:microtubule cytoskeleton"/>
    <property type="evidence" value="ECO:0007669"/>
    <property type="project" value="UniProtKB-ARBA"/>
</dbReference>
<reference evidence="8" key="1">
    <citation type="submission" date="2021-02" db="EMBL/GenBank/DDBJ databases">
        <authorList>
            <person name="Nowell W R."/>
        </authorList>
    </citation>
    <scope>NUCLEOTIDE SEQUENCE</scope>
</reference>
<gene>
    <name evidence="8" type="ORF">SMN809_LOCUS2477</name>
</gene>
<dbReference type="Pfam" id="PF22573">
    <property type="entry name" value="SPMIP5"/>
    <property type="match status" value="1"/>
</dbReference>
<proteinExistence type="inferred from homology"/>
<dbReference type="InterPro" id="IPR055215">
    <property type="entry name" value="SPMIP5_dom"/>
</dbReference>
<keyword evidence="4" id="KW-0966">Cell projection</keyword>
<dbReference type="InterPro" id="IPR018902">
    <property type="entry name" value="CMI2A-C-like_dom"/>
</dbReference>
<evidence type="ECO:0000259" key="7">
    <source>
        <dbReference type="Pfam" id="PF22573"/>
    </source>
</evidence>
<dbReference type="PANTHER" id="PTHR22146">
    <property type="entry name" value="CAT EYE SYNDROME CRITICAL REGION PROTEIN 6"/>
    <property type="match status" value="1"/>
</dbReference>
<dbReference type="PANTHER" id="PTHR22146:SF17">
    <property type="entry name" value="PROTEIN FAM166B-LIKE PROTEIN"/>
    <property type="match status" value="1"/>
</dbReference>
<dbReference type="EMBL" id="CAJOBI010000457">
    <property type="protein sequence ID" value="CAF3824327.1"/>
    <property type="molecule type" value="Genomic_DNA"/>
</dbReference>
<evidence type="ECO:0000256" key="5">
    <source>
        <dbReference type="ARBA" id="ARBA00035661"/>
    </source>
</evidence>
<dbReference type="AlphaFoldDB" id="A0A8S2K3J3"/>
<protein>
    <submittedName>
        <fullName evidence="8">Uncharacterized protein</fullName>
    </submittedName>
</protein>
<dbReference type="Proteomes" id="UP000676336">
    <property type="component" value="Unassembled WGS sequence"/>
</dbReference>
<evidence type="ECO:0000259" key="6">
    <source>
        <dbReference type="Pfam" id="PF10629"/>
    </source>
</evidence>
<name>A0A8S2K3J3_9BILA</name>
<evidence type="ECO:0000256" key="3">
    <source>
        <dbReference type="ARBA" id="ARBA00023212"/>
    </source>
</evidence>
<comment type="similarity">
    <text evidence="5">Belongs to the CIMIP2 family.</text>
</comment>
<feature type="domain" description="Ciliary microtubule inner protein 2A-C-like" evidence="6">
    <location>
        <begin position="189"/>
        <end position="213"/>
    </location>
</feature>
<sequence length="226" mass="25513">MTTVEFGGGPTLEACQQFANLKDGSEIPKYTGHIHQLRFRQGHTYGEETHILSKEFPHLVKRSKSDAVKYDQPDPYVTRDFPDGLIPGYTEDRRPFVEPPMPGYYGYVPRMVPIGVGLGSRYHEATKKSLHRFAVETTNSMTNFPTIVDNQSSSTDYATRPDYTRSLIDFTQARPKSGSSFKIYNRTGMVPKYTGYLPQRKYRVGQTFGDTTRGLPVCSDLSSGFL</sequence>
<comment type="caution">
    <text evidence="8">The sequence shown here is derived from an EMBL/GenBank/DDBJ whole genome shotgun (WGS) entry which is preliminary data.</text>
</comment>
<evidence type="ECO:0000313" key="9">
    <source>
        <dbReference type="Proteomes" id="UP000676336"/>
    </source>
</evidence>
<organism evidence="8 9">
    <name type="scientific">Rotaria magnacalcarata</name>
    <dbReference type="NCBI Taxonomy" id="392030"/>
    <lineage>
        <taxon>Eukaryota</taxon>
        <taxon>Metazoa</taxon>
        <taxon>Spiralia</taxon>
        <taxon>Gnathifera</taxon>
        <taxon>Rotifera</taxon>
        <taxon>Eurotatoria</taxon>
        <taxon>Bdelloidea</taxon>
        <taxon>Philodinida</taxon>
        <taxon>Philodinidae</taxon>
        <taxon>Rotaria</taxon>
    </lineage>
</organism>
<accession>A0A8S2K3J3</accession>
<keyword evidence="2" id="KW-0963">Cytoplasm</keyword>
<evidence type="ECO:0000256" key="2">
    <source>
        <dbReference type="ARBA" id="ARBA00022490"/>
    </source>
</evidence>
<feature type="domain" description="Sperm-associated microtubule inner protein 5" evidence="7">
    <location>
        <begin position="92"/>
        <end position="133"/>
    </location>
</feature>
<comment type="subcellular location">
    <subcellularLocation>
        <location evidence="1">Cytoplasm</location>
        <location evidence="1">Cytoskeleton</location>
        <location evidence="1">Cilium axoneme</location>
    </subcellularLocation>
</comment>
<evidence type="ECO:0000256" key="4">
    <source>
        <dbReference type="ARBA" id="ARBA00023273"/>
    </source>
</evidence>